<dbReference type="EMBL" id="MGAI01000020">
    <property type="protein sequence ID" value="OGK44862.1"/>
    <property type="molecule type" value="Genomic_DNA"/>
</dbReference>
<dbReference type="GO" id="GO:0016740">
    <property type="term" value="F:transferase activity"/>
    <property type="evidence" value="ECO:0007669"/>
    <property type="project" value="UniProtKB-KW"/>
</dbReference>
<accession>A0A1F7INL5</accession>
<reference evidence="3 4" key="1">
    <citation type="journal article" date="2016" name="Nat. Commun.">
        <title>Thousands of microbial genomes shed light on interconnected biogeochemical processes in an aquifer system.</title>
        <authorList>
            <person name="Anantharaman K."/>
            <person name="Brown C.T."/>
            <person name="Hug L.A."/>
            <person name="Sharon I."/>
            <person name="Castelle C.J."/>
            <person name="Probst A.J."/>
            <person name="Thomas B.C."/>
            <person name="Singh A."/>
            <person name="Wilkins M.J."/>
            <person name="Karaoz U."/>
            <person name="Brodie E.L."/>
            <person name="Williams K.H."/>
            <person name="Hubbard S.S."/>
            <person name="Banfield J.F."/>
        </authorList>
    </citation>
    <scope>NUCLEOTIDE SEQUENCE [LARGE SCALE GENOMIC DNA]</scope>
</reference>
<sequence>MKIIKDCQIGKRTKIWNFVNLYGCSIGENCQIGAFVEIQKGVRIGNKVKVQSHAFICEGVVIEDEVFVSHHVVFINDKYPRATNISGSLKTDKDWKLLNTVVKTRAAIGSNATVLGGVTIGENALIGAGSVVTKDVPKNAIVVGNPAKIIGYV</sequence>
<keyword evidence="2" id="KW-0677">Repeat</keyword>
<dbReference type="PANTHER" id="PTHR43300:SF4">
    <property type="entry name" value="ACYL-[ACYL-CARRIER-PROTEIN]--UDP-N-ACETYLGLUCOSAMINE O-ACYLTRANSFERASE"/>
    <property type="match status" value="1"/>
</dbReference>
<comment type="caution">
    <text evidence="3">The sequence shown here is derived from an EMBL/GenBank/DDBJ whole genome shotgun (WGS) entry which is preliminary data.</text>
</comment>
<dbReference type="InterPro" id="IPR001451">
    <property type="entry name" value="Hexapep"/>
</dbReference>
<dbReference type="InterPro" id="IPR018357">
    <property type="entry name" value="Hexapep_transf_CS"/>
</dbReference>
<dbReference type="Proteomes" id="UP000178040">
    <property type="component" value="Unassembled WGS sequence"/>
</dbReference>
<dbReference type="InterPro" id="IPR011004">
    <property type="entry name" value="Trimer_LpxA-like_sf"/>
</dbReference>
<evidence type="ECO:0000313" key="4">
    <source>
        <dbReference type="Proteomes" id="UP000178040"/>
    </source>
</evidence>
<dbReference type="Pfam" id="PF00132">
    <property type="entry name" value="Hexapep"/>
    <property type="match status" value="2"/>
</dbReference>
<protein>
    <submittedName>
        <fullName evidence="3">Acetyltransferase</fullName>
    </submittedName>
</protein>
<dbReference type="PANTHER" id="PTHR43300">
    <property type="entry name" value="ACETYLTRANSFERASE"/>
    <property type="match status" value="1"/>
</dbReference>
<evidence type="ECO:0000256" key="2">
    <source>
        <dbReference type="ARBA" id="ARBA00022737"/>
    </source>
</evidence>
<dbReference type="InterPro" id="IPR050179">
    <property type="entry name" value="Trans_hexapeptide_repeat"/>
</dbReference>
<dbReference type="CDD" id="cd03358">
    <property type="entry name" value="LbH_WxcM_N_like"/>
    <property type="match status" value="1"/>
</dbReference>
<dbReference type="AlphaFoldDB" id="A0A1F7INL5"/>
<gene>
    <name evidence="3" type="ORF">A3B40_03620</name>
</gene>
<dbReference type="PROSITE" id="PS00101">
    <property type="entry name" value="HEXAPEP_TRANSFERASES"/>
    <property type="match status" value="1"/>
</dbReference>
<evidence type="ECO:0000256" key="1">
    <source>
        <dbReference type="ARBA" id="ARBA00022679"/>
    </source>
</evidence>
<dbReference type="Gene3D" id="2.160.10.10">
    <property type="entry name" value="Hexapeptide repeat proteins"/>
    <property type="match status" value="1"/>
</dbReference>
<keyword evidence="1 3" id="KW-0808">Transferase</keyword>
<proteinExistence type="predicted"/>
<dbReference type="SUPFAM" id="SSF51161">
    <property type="entry name" value="Trimeric LpxA-like enzymes"/>
    <property type="match status" value="1"/>
</dbReference>
<evidence type="ECO:0000313" key="3">
    <source>
        <dbReference type="EMBL" id="OGK44862.1"/>
    </source>
</evidence>
<name>A0A1F7INL5_9BACT</name>
<organism evidence="3 4">
    <name type="scientific">Candidatus Roizmanbacteria bacterium RIFCSPLOWO2_01_FULL_37_16</name>
    <dbReference type="NCBI Taxonomy" id="1802058"/>
    <lineage>
        <taxon>Bacteria</taxon>
        <taxon>Candidatus Roizmaniibacteriota</taxon>
    </lineage>
</organism>